<reference evidence="3 4" key="2">
    <citation type="submission" date="2018-11" db="EMBL/GenBank/DDBJ databases">
        <authorList>
            <consortium name="Pathogen Informatics"/>
        </authorList>
    </citation>
    <scope>NUCLEOTIDE SEQUENCE [LARGE SCALE GENOMIC DNA]</scope>
</reference>
<dbReference type="SUPFAM" id="SSF52540">
    <property type="entry name" value="P-loop containing nucleoside triphosphate hydrolases"/>
    <property type="match status" value="1"/>
</dbReference>
<dbReference type="GO" id="GO:0016887">
    <property type="term" value="F:ATP hydrolysis activity"/>
    <property type="evidence" value="ECO:0007669"/>
    <property type="project" value="InterPro"/>
</dbReference>
<accession>A0A0N5D470</accession>
<dbReference type="STRING" id="103827.A0A0N5D470"/>
<dbReference type="Gene3D" id="3.40.50.300">
    <property type="entry name" value="P-loop containing nucleotide triphosphate hydrolases"/>
    <property type="match status" value="1"/>
</dbReference>
<dbReference type="WBParaSite" id="TCLT_0000775601-mRNA-1">
    <property type="protein sequence ID" value="TCLT_0000775601-mRNA-1"/>
    <property type="gene ID" value="TCLT_0000775601"/>
</dbReference>
<evidence type="ECO:0000313" key="4">
    <source>
        <dbReference type="Proteomes" id="UP000276776"/>
    </source>
</evidence>
<dbReference type="OrthoDB" id="2187at2759"/>
<feature type="domain" description="ATPase AAA-type core" evidence="2">
    <location>
        <begin position="353"/>
        <end position="464"/>
    </location>
</feature>
<gene>
    <name evidence="3" type="ORF">TCLT_LOCUS7745</name>
</gene>
<dbReference type="EMBL" id="UYYF01004541">
    <property type="protein sequence ID" value="VDN05229.1"/>
    <property type="molecule type" value="Genomic_DNA"/>
</dbReference>
<protein>
    <submittedName>
        <fullName evidence="5">ATPase_AAA_core domain-containing protein</fullName>
    </submittedName>
</protein>
<dbReference type="GO" id="GO:0005524">
    <property type="term" value="F:ATP binding"/>
    <property type="evidence" value="ECO:0007669"/>
    <property type="project" value="InterPro"/>
</dbReference>
<name>A0A0N5D470_THECL</name>
<dbReference type="InterPro" id="IPR027417">
    <property type="entry name" value="P-loop_NTPase"/>
</dbReference>
<sequence length="497" mass="57216">MKSAIKLIVQKLVTTLICSSFAVELSSVEDWNIVLITVGQNSNRIKSSMSEDASKGLPVSFLSKMESLYCDIKPSSFLSRIEQYCGDANTNITARVLPETLINDDFYEKVDVLAVFMLTERQNTVETITLSAVSNCLTNQIAYALFIELPVGCSRFAAVQQILKQYHPHHCLLSRRLYQLFIGEYEWIKISFLPKNHIRQLEILEVLSEEKLPSDFGRFLQDHLWKTHENYPFIVPRNGIEVEINLSNDTKVQCIIRPRLVDERFEKCFLIISGFFPLIEYLERQSMDVRFRRFHVKASIQKAAINFGGWKSEIIEFSYAKFLFVFQVSLIERLYNYIMYHFNNSIFSSARNLLMVGAKSTGKTSMLHLLAKKLLYCHLVVYSEYITCSDWSTKAPEKFEDLIKTSAGRLKHRLPSILFLDNLDYLLHDGEEGARNLHIEKCIELHFLVLRKLASEDNFLVLATSCSNQATELFTRNGGKRFFGCMEKIEELGAVSC</sequence>
<evidence type="ECO:0000259" key="2">
    <source>
        <dbReference type="Pfam" id="PF00004"/>
    </source>
</evidence>
<keyword evidence="4" id="KW-1185">Reference proteome</keyword>
<feature type="signal peptide" evidence="1">
    <location>
        <begin position="1"/>
        <end position="22"/>
    </location>
</feature>
<proteinExistence type="predicted"/>
<dbReference type="InterPro" id="IPR003959">
    <property type="entry name" value="ATPase_AAA_core"/>
</dbReference>
<evidence type="ECO:0000313" key="3">
    <source>
        <dbReference type="EMBL" id="VDN05229.1"/>
    </source>
</evidence>
<feature type="chain" id="PRO_5043126596" evidence="1">
    <location>
        <begin position="23"/>
        <end position="497"/>
    </location>
</feature>
<dbReference type="Proteomes" id="UP000276776">
    <property type="component" value="Unassembled WGS sequence"/>
</dbReference>
<evidence type="ECO:0000313" key="5">
    <source>
        <dbReference type="WBParaSite" id="TCLT_0000775601-mRNA-1"/>
    </source>
</evidence>
<organism evidence="5">
    <name type="scientific">Thelazia callipaeda</name>
    <name type="common">Oriental eyeworm</name>
    <name type="synonym">Parasitic nematode</name>
    <dbReference type="NCBI Taxonomy" id="103827"/>
    <lineage>
        <taxon>Eukaryota</taxon>
        <taxon>Metazoa</taxon>
        <taxon>Ecdysozoa</taxon>
        <taxon>Nematoda</taxon>
        <taxon>Chromadorea</taxon>
        <taxon>Rhabditida</taxon>
        <taxon>Spirurina</taxon>
        <taxon>Spiruromorpha</taxon>
        <taxon>Thelazioidea</taxon>
        <taxon>Thelaziidae</taxon>
        <taxon>Thelazia</taxon>
    </lineage>
</organism>
<keyword evidence="1" id="KW-0732">Signal</keyword>
<evidence type="ECO:0000256" key="1">
    <source>
        <dbReference type="SAM" id="SignalP"/>
    </source>
</evidence>
<dbReference type="Pfam" id="PF00004">
    <property type="entry name" value="AAA"/>
    <property type="match status" value="1"/>
</dbReference>
<dbReference type="CDD" id="cd00009">
    <property type="entry name" value="AAA"/>
    <property type="match status" value="1"/>
</dbReference>
<dbReference type="AlphaFoldDB" id="A0A0N5D470"/>
<reference evidence="5" key="1">
    <citation type="submission" date="2017-02" db="UniProtKB">
        <authorList>
            <consortium name="WormBaseParasite"/>
        </authorList>
    </citation>
    <scope>IDENTIFICATION</scope>
</reference>